<name>A0A4U3MF50_9ACTN</name>
<gene>
    <name evidence="1" type="ORF">FDA94_15865</name>
</gene>
<evidence type="ECO:0000313" key="1">
    <source>
        <dbReference type="EMBL" id="TKK88028.1"/>
    </source>
</evidence>
<dbReference type="RefSeq" id="WP_137247825.1">
    <property type="nucleotide sequence ID" value="NZ_SZQA01000013.1"/>
</dbReference>
<reference evidence="1 2" key="1">
    <citation type="submission" date="2019-04" db="EMBL/GenBank/DDBJ databases">
        <title>Herbidospora sp. NEAU-GS14.nov., a novel actinomycete isolated from soil.</title>
        <authorList>
            <person name="Han L."/>
        </authorList>
    </citation>
    <scope>NUCLEOTIDE SEQUENCE [LARGE SCALE GENOMIC DNA]</scope>
    <source>
        <strain evidence="1 2">NEAU-GS14</strain>
    </source>
</reference>
<proteinExistence type="predicted"/>
<protein>
    <submittedName>
        <fullName evidence="1">Uncharacterized protein</fullName>
    </submittedName>
</protein>
<dbReference type="AlphaFoldDB" id="A0A4U3MF50"/>
<dbReference type="OrthoDB" id="3522844at2"/>
<dbReference type="InterPro" id="IPR045592">
    <property type="entry name" value="DUF6461"/>
</dbReference>
<comment type="caution">
    <text evidence="1">The sequence shown here is derived from an EMBL/GenBank/DDBJ whole genome shotgun (WGS) entry which is preliminary data.</text>
</comment>
<evidence type="ECO:0000313" key="2">
    <source>
        <dbReference type="Proteomes" id="UP000308705"/>
    </source>
</evidence>
<keyword evidence="2" id="KW-1185">Reference proteome</keyword>
<accession>A0A4U3MF50</accession>
<dbReference type="Pfam" id="PF20062">
    <property type="entry name" value="DUF6461"/>
    <property type="match status" value="1"/>
</dbReference>
<dbReference type="EMBL" id="SZQA01000013">
    <property type="protein sequence ID" value="TKK88028.1"/>
    <property type="molecule type" value="Genomic_DNA"/>
</dbReference>
<sequence>MSDVAHYLRLLEDQWELADWGTITWISGLEPADVLGVLGGDPSSGRTLSFTGAYDSASREFETRGAHCTEILLDRAGSWLVCIEPLGDEGSDPDTVSALSQGGIAFSLLLHPASSHRFTYAAGGETLLIVEWLSEPMISGPISVDEVIGDVPLLSEDLDSSDWQANVLALAEHITGFRLTTEWLGEEHPCHRNSRPALSYGSARG</sequence>
<dbReference type="Proteomes" id="UP000308705">
    <property type="component" value="Unassembled WGS sequence"/>
</dbReference>
<organism evidence="1 2">
    <name type="scientific">Herbidospora galbida</name>
    <dbReference type="NCBI Taxonomy" id="2575442"/>
    <lineage>
        <taxon>Bacteria</taxon>
        <taxon>Bacillati</taxon>
        <taxon>Actinomycetota</taxon>
        <taxon>Actinomycetes</taxon>
        <taxon>Streptosporangiales</taxon>
        <taxon>Streptosporangiaceae</taxon>
        <taxon>Herbidospora</taxon>
    </lineage>
</organism>